<evidence type="ECO:0008006" key="2">
    <source>
        <dbReference type="Google" id="ProtNLM"/>
    </source>
</evidence>
<evidence type="ECO:0000313" key="1">
    <source>
        <dbReference type="EMBL" id="XDQ07411.1"/>
    </source>
</evidence>
<protein>
    <recommendedName>
        <fullName evidence="2">Acetyltransferase</fullName>
    </recommendedName>
</protein>
<dbReference type="EMBL" id="CP163431">
    <property type="protein sequence ID" value="XDQ07411.1"/>
    <property type="molecule type" value="Genomic_DNA"/>
</dbReference>
<name>A0AB39MM26_9ACTN</name>
<gene>
    <name evidence="1" type="ORF">AB5J58_47720</name>
</gene>
<dbReference type="AlphaFoldDB" id="A0AB39MM26"/>
<proteinExistence type="predicted"/>
<accession>A0AB39MM26</accession>
<organism evidence="1">
    <name type="scientific">Streptomyces sp. R08</name>
    <dbReference type="NCBI Taxonomy" id="3238624"/>
    <lineage>
        <taxon>Bacteria</taxon>
        <taxon>Bacillati</taxon>
        <taxon>Actinomycetota</taxon>
        <taxon>Actinomycetes</taxon>
        <taxon>Kitasatosporales</taxon>
        <taxon>Streptomycetaceae</taxon>
        <taxon>Streptomyces</taxon>
    </lineage>
</organism>
<reference evidence="1" key="1">
    <citation type="submission" date="2024-07" db="EMBL/GenBank/DDBJ databases">
        <authorList>
            <person name="Yu S.T."/>
        </authorList>
    </citation>
    <scope>NUCLEOTIDE SEQUENCE</scope>
    <source>
        <strain evidence="1">R08</strain>
    </source>
</reference>
<sequence length="157" mass="17133">MSAWWLECLKESVDSLLRPPWNVLSTRPTRYASDLRVRGHSAQLAVRVERCAAGRLRDAYPVGAHDIEGGVHGPCPPDVLPDLLEALADAVTDADLRCRRVVFAPASADQARILAADAAGFRYVLDVDLGAETVSLFVAEPLWVTRTDMDLDRVPGV</sequence>
<dbReference type="RefSeq" id="WP_369192195.1">
    <property type="nucleotide sequence ID" value="NZ_CP163431.1"/>
</dbReference>
<dbReference type="Gene3D" id="3.40.630.30">
    <property type="match status" value="1"/>
</dbReference>